<dbReference type="AlphaFoldDB" id="A0A4Z1SL10"/>
<organism evidence="2 3">
    <name type="scientific">Giardia muris</name>
    <dbReference type="NCBI Taxonomy" id="5742"/>
    <lineage>
        <taxon>Eukaryota</taxon>
        <taxon>Metamonada</taxon>
        <taxon>Diplomonadida</taxon>
        <taxon>Hexamitidae</taxon>
        <taxon>Giardiinae</taxon>
        <taxon>Giardia</taxon>
    </lineage>
</organism>
<dbReference type="EMBL" id="VDLU01000005">
    <property type="protein sequence ID" value="TNJ26336.1"/>
    <property type="molecule type" value="Genomic_DNA"/>
</dbReference>
<protein>
    <recommendedName>
        <fullName evidence="4">BPI-like protein</fullName>
    </recommendedName>
</protein>
<feature type="signal peptide" evidence="1">
    <location>
        <begin position="1"/>
        <end position="22"/>
    </location>
</feature>
<gene>
    <name evidence="2" type="ORF">GMRT_13370</name>
</gene>
<comment type="caution">
    <text evidence="2">The sequence shown here is derived from an EMBL/GenBank/DDBJ whole genome shotgun (WGS) entry which is preliminary data.</text>
</comment>
<dbReference type="VEuPathDB" id="GiardiaDB:GMRT_13370"/>
<evidence type="ECO:0008006" key="4">
    <source>
        <dbReference type="Google" id="ProtNLM"/>
    </source>
</evidence>
<name>A0A4Z1SL10_GIAMU</name>
<evidence type="ECO:0000313" key="3">
    <source>
        <dbReference type="Proteomes" id="UP000315496"/>
    </source>
</evidence>
<evidence type="ECO:0000313" key="2">
    <source>
        <dbReference type="EMBL" id="TNJ26336.1"/>
    </source>
</evidence>
<dbReference type="Proteomes" id="UP000315496">
    <property type="component" value="Chromosome 5"/>
</dbReference>
<sequence>MESLGRIAVAFILGVPLFAAAADSGIQREAVTTSQISRQALALPMPGDTTLNNILAIILRAYLTQHNIGIGMKAINAAIAQALSEPESQLSSSTLRVEDLSASIGVDERSTRVRLKGLEIQGHRAEGLLMRVVGVEANTAKQEIHASIKMEGLLELETSMVLQFFTRFTGVIQGLVRITSISLEVSLKFDTHQSCDEYLLQQMPSETEETNDSQTELAEVVDATLLAISSVTEYREELALSNLESRNMADDFVLPRCRVTLSTTEEPQLDVQLQVDPKRHRVLSKIPLLSTAISKLVLVSLDKILQNLSFTI</sequence>
<keyword evidence="3" id="KW-1185">Reference proteome</keyword>
<proteinExistence type="predicted"/>
<feature type="chain" id="PRO_5021462365" description="BPI-like protein" evidence="1">
    <location>
        <begin position="23"/>
        <end position="312"/>
    </location>
</feature>
<keyword evidence="1" id="KW-0732">Signal</keyword>
<evidence type="ECO:0000256" key="1">
    <source>
        <dbReference type="SAM" id="SignalP"/>
    </source>
</evidence>
<accession>A0A4Z1SL10</accession>
<reference evidence="2 3" key="1">
    <citation type="submission" date="2019-05" db="EMBL/GenBank/DDBJ databases">
        <title>The compact genome of Giardia muris reveals important steps in the evolution of intestinal protozoan parasites.</title>
        <authorList>
            <person name="Xu F."/>
            <person name="Jimenez-Gonzalez A."/>
            <person name="Einarsson E."/>
            <person name="Astvaldsson A."/>
            <person name="Peirasmaki D."/>
            <person name="Eckmann L."/>
            <person name="Andersson J.O."/>
            <person name="Svard S.G."/>
            <person name="Jerlstrom-Hultqvist J."/>
        </authorList>
    </citation>
    <scope>NUCLEOTIDE SEQUENCE [LARGE SCALE GENOMIC DNA]</scope>
    <source>
        <strain evidence="2 3">Roberts-Thomson</strain>
    </source>
</reference>